<dbReference type="Proteomes" id="UP001295462">
    <property type="component" value="Unassembled WGS sequence"/>
</dbReference>
<evidence type="ECO:0000313" key="1">
    <source>
        <dbReference type="EMBL" id="CAH1562175.1"/>
    </source>
</evidence>
<dbReference type="AlphaFoldDB" id="A0AAU9QCR8"/>
<gene>
    <name evidence="1" type="ORF">THF1A12_10038</name>
</gene>
<accession>A0AAU9QCR8</accession>
<sequence length="54" mass="6139">MPQHNELLAMLRHVVFVQQNLIIASIGSAAGSGKTQFNLEFITFKYMRNLCQTQ</sequence>
<evidence type="ECO:0000313" key="2">
    <source>
        <dbReference type="Proteomes" id="UP001295462"/>
    </source>
</evidence>
<protein>
    <recommendedName>
        <fullName evidence="3">Uridine kinase</fullName>
    </recommendedName>
</protein>
<proteinExistence type="predicted"/>
<dbReference type="EMBL" id="CAKMUD010000001">
    <property type="protein sequence ID" value="CAH1562175.1"/>
    <property type="molecule type" value="Genomic_DNA"/>
</dbReference>
<evidence type="ECO:0008006" key="3">
    <source>
        <dbReference type="Google" id="ProtNLM"/>
    </source>
</evidence>
<comment type="caution">
    <text evidence="1">The sequence shown here is derived from an EMBL/GenBank/DDBJ whole genome shotgun (WGS) entry which is preliminary data.</text>
</comment>
<organism evidence="1 2">
    <name type="scientific">Vibrio jasicida</name>
    <dbReference type="NCBI Taxonomy" id="766224"/>
    <lineage>
        <taxon>Bacteria</taxon>
        <taxon>Pseudomonadati</taxon>
        <taxon>Pseudomonadota</taxon>
        <taxon>Gammaproteobacteria</taxon>
        <taxon>Vibrionales</taxon>
        <taxon>Vibrionaceae</taxon>
        <taxon>Vibrio</taxon>
    </lineage>
</organism>
<name>A0AAU9QCR8_9VIBR</name>
<reference evidence="1" key="1">
    <citation type="submission" date="2022-01" db="EMBL/GenBank/DDBJ databases">
        <authorList>
            <person name="Lagorce A."/>
        </authorList>
    </citation>
    <scope>NUCLEOTIDE SEQUENCE</scope>
    <source>
        <strain evidence="1">Th15_F1_A12</strain>
    </source>
</reference>